<dbReference type="Pfam" id="PF06289">
    <property type="entry name" value="FlbD"/>
    <property type="match status" value="1"/>
</dbReference>
<dbReference type="AlphaFoldDB" id="A0A0A7RGK8"/>
<gene>
    <name evidence="1" type="primary">flbD</name>
</gene>
<evidence type="ECO:0000313" key="1">
    <source>
        <dbReference type="EMBL" id="AJA33714.1"/>
    </source>
</evidence>
<sequence>MIRLTSFKGKTFYLNPDLLYRIDETPDTVLTLTDGKNLVVKETASEVVALIITYRQKIYRQPVTNLVEKVGD</sequence>
<dbReference type="InterPro" id="IPR009384">
    <property type="entry name" value="SwrD-like"/>
</dbReference>
<reference evidence="1" key="1">
    <citation type="journal article" date="2014" name="Appl. Environ. Microbiol.">
        <title>Detection and genomic characterization of motility in Lactobacillus curvatus: confirmation of motility in a species outside the Lactobacillus salivarius clade.</title>
        <authorList>
            <person name="Cousin F.J."/>
            <person name="Lynch S.M."/>
            <person name="Harris H.M."/>
            <person name="McCann A."/>
            <person name="Lynch D.B."/>
            <person name="Neville B.A."/>
            <person name="Irisawa T."/>
            <person name="Okada S."/>
            <person name="Endo A."/>
            <person name="O'Toole P.W."/>
        </authorList>
    </citation>
    <scope>NUCLEOTIDE SEQUENCE</scope>
    <source>
        <strain evidence="1">DSM 20509</strain>
    </source>
</reference>
<accession>A0A0A7RGK8</accession>
<keyword evidence="1" id="KW-0966">Cell projection</keyword>
<keyword evidence="1" id="KW-0282">Flagellum</keyword>
<protein>
    <submittedName>
        <fullName evidence="1">Flagellar protein FlbD</fullName>
    </submittedName>
</protein>
<name>A0A0A7RGK8_9LACO</name>
<organism evidence="1">
    <name type="scientific">Ligilactobacillus agilis</name>
    <dbReference type="NCBI Taxonomy" id="1601"/>
    <lineage>
        <taxon>Bacteria</taxon>
        <taxon>Bacillati</taxon>
        <taxon>Bacillota</taxon>
        <taxon>Bacilli</taxon>
        <taxon>Lactobacillales</taxon>
        <taxon>Lactobacillaceae</taxon>
        <taxon>Ligilactobacillus</taxon>
    </lineage>
</organism>
<dbReference type="EMBL" id="KM886859">
    <property type="protein sequence ID" value="AJA33714.1"/>
    <property type="molecule type" value="Genomic_DNA"/>
</dbReference>
<keyword evidence="1" id="KW-0969">Cilium</keyword>
<proteinExistence type="predicted"/>
<dbReference type="PANTHER" id="PTHR39185:SF1">
    <property type="entry name" value="SWARMING MOTILITY PROTEIN SWRD"/>
    <property type="match status" value="1"/>
</dbReference>
<dbReference type="PANTHER" id="PTHR39185">
    <property type="entry name" value="SWARMING MOTILITY PROTEIN SWRD"/>
    <property type="match status" value="1"/>
</dbReference>